<evidence type="ECO:0000313" key="2">
    <source>
        <dbReference type="Proteomes" id="UP000027602"/>
    </source>
</evidence>
<evidence type="ECO:0008006" key="3">
    <source>
        <dbReference type="Google" id="ProtNLM"/>
    </source>
</evidence>
<dbReference type="STRING" id="796606.BMMGA3_07410"/>
<dbReference type="AlphaFoldDB" id="I3DTX0"/>
<dbReference type="RefSeq" id="WP_003349765.1">
    <property type="nucleotide sequence ID" value="NZ_ADWW01000008.1"/>
</dbReference>
<accession>I3DTX0</accession>
<proteinExistence type="predicted"/>
<organism evidence="1 2">
    <name type="scientific">Bacillus methanolicus (strain MGA3 / ATCC 53907)</name>
    <dbReference type="NCBI Taxonomy" id="796606"/>
    <lineage>
        <taxon>Bacteria</taxon>
        <taxon>Bacillati</taxon>
        <taxon>Bacillota</taxon>
        <taxon>Bacilli</taxon>
        <taxon>Bacillales</taxon>
        <taxon>Bacillaceae</taxon>
        <taxon>Bacillus</taxon>
    </lineage>
</organism>
<reference evidence="1 2" key="1">
    <citation type="journal article" date="2015" name="BMC Genomics">
        <title>Transcriptome analysis of thermophilic methylotrophic Bacillus methanolicus MGA3 using RNA-sequencing provides detailed insights into its previously uncharted transcriptional landscape.</title>
        <authorList>
            <person name="Irla M."/>
            <person name="Neshat A."/>
            <person name="Brautaset T."/>
            <person name="Ruckert C."/>
            <person name="Kalinowski J."/>
            <person name="Wendisch V.F."/>
        </authorList>
    </citation>
    <scope>NUCLEOTIDE SEQUENCE [LARGE SCALE GENOMIC DNA]</scope>
    <source>
        <strain evidence="2">MGA3 / ATCC 53907</strain>
    </source>
</reference>
<dbReference type="SUPFAM" id="SSF56796">
    <property type="entry name" value="Dehydroquinate synthase-like"/>
    <property type="match status" value="1"/>
</dbReference>
<dbReference type="KEGG" id="bmet:BMMGA3_07410"/>
<gene>
    <name evidence="1" type="ORF">BMMGA3_07410</name>
</gene>
<dbReference type="HOGENOM" id="CLU_2969834_0_0_9"/>
<dbReference type="Gene3D" id="3.40.50.1970">
    <property type="match status" value="1"/>
</dbReference>
<sequence>MEIIKIKTPSKSYPVFLGNNAADSLPGFILDHYAHIRKIMIITDEKVAGLHLHTVKKY</sequence>
<name>I3DTX0_BACMM</name>
<dbReference type="Proteomes" id="UP000027602">
    <property type="component" value="Chromosome"/>
</dbReference>
<keyword evidence="2" id="KW-1185">Reference proteome</keyword>
<dbReference type="EMBL" id="CP007739">
    <property type="protein sequence ID" value="AIE59892.1"/>
    <property type="molecule type" value="Genomic_DNA"/>
</dbReference>
<evidence type="ECO:0000313" key="1">
    <source>
        <dbReference type="EMBL" id="AIE59892.1"/>
    </source>
</evidence>
<protein>
    <recommendedName>
        <fullName evidence="3">3-dehydroquinate synthase</fullName>
    </recommendedName>
</protein>